<keyword evidence="4 8" id="KW-0812">Transmembrane</keyword>
<evidence type="ECO:0008006" key="11">
    <source>
        <dbReference type="Google" id="ProtNLM"/>
    </source>
</evidence>
<dbReference type="GO" id="GO:0005459">
    <property type="term" value="F:UDP-galactose transmembrane transporter activity"/>
    <property type="evidence" value="ECO:0007669"/>
    <property type="project" value="TreeGrafter"/>
</dbReference>
<dbReference type="AlphaFoldDB" id="A0A8K0CAB7"/>
<dbReference type="EMBL" id="VTPC01090711">
    <property type="protein sequence ID" value="KAF2881651.1"/>
    <property type="molecule type" value="Genomic_DNA"/>
</dbReference>
<dbReference type="Pfam" id="PF08449">
    <property type="entry name" value="UAA"/>
    <property type="match status" value="1"/>
</dbReference>
<evidence type="ECO:0000256" key="6">
    <source>
        <dbReference type="ARBA" id="ARBA00022989"/>
    </source>
</evidence>
<evidence type="ECO:0000256" key="8">
    <source>
        <dbReference type="SAM" id="Phobius"/>
    </source>
</evidence>
<evidence type="ECO:0000256" key="3">
    <source>
        <dbReference type="ARBA" id="ARBA00022448"/>
    </source>
</evidence>
<feature type="transmembrane region" description="Helical" evidence="8">
    <location>
        <begin position="212"/>
        <end position="235"/>
    </location>
</feature>
<keyword evidence="3" id="KW-0813">Transport</keyword>
<dbReference type="PANTHER" id="PTHR10778:SF10">
    <property type="entry name" value="SOLUTE CARRIER FAMILY 35 MEMBER B1"/>
    <property type="match status" value="1"/>
</dbReference>
<feature type="transmembrane region" description="Helical" evidence="8">
    <location>
        <begin position="6"/>
        <end position="24"/>
    </location>
</feature>
<dbReference type="GO" id="GO:0005789">
    <property type="term" value="C:endoplasmic reticulum membrane"/>
    <property type="evidence" value="ECO:0007669"/>
    <property type="project" value="UniProtKB-SubCell"/>
</dbReference>
<gene>
    <name evidence="9" type="ORF">ILUMI_24508</name>
</gene>
<dbReference type="Proteomes" id="UP000801492">
    <property type="component" value="Unassembled WGS sequence"/>
</dbReference>
<feature type="transmembrane region" description="Helical" evidence="8">
    <location>
        <begin position="52"/>
        <end position="70"/>
    </location>
</feature>
<evidence type="ECO:0000256" key="4">
    <source>
        <dbReference type="ARBA" id="ARBA00022692"/>
    </source>
</evidence>
<dbReference type="GO" id="GO:0000139">
    <property type="term" value="C:Golgi membrane"/>
    <property type="evidence" value="ECO:0007669"/>
    <property type="project" value="TreeGrafter"/>
</dbReference>
<keyword evidence="6 8" id="KW-1133">Transmembrane helix</keyword>
<comment type="subcellular location">
    <subcellularLocation>
        <location evidence="1">Endoplasmic reticulum membrane</location>
        <topology evidence="1">Multi-pass membrane protein</topology>
    </subcellularLocation>
</comment>
<evidence type="ECO:0000256" key="1">
    <source>
        <dbReference type="ARBA" id="ARBA00004477"/>
    </source>
</evidence>
<comment type="similarity">
    <text evidence="2">Belongs to the nucleotide-sugar transporter family. SLC35B subfamily.</text>
</comment>
<proteinExistence type="inferred from homology"/>
<sequence length="323" mass="35848">MSNNNTKFFLCASGIFVCYFYFGILQEKITRSQYVYEITDENGVTKKVEERYTYALALVFMQCLVNYFFAKGMLYVWPQGEDKTPKVYCASAALTYLLAMVCSNMALQWVAYPTQVVGKAGKPIPVMILGVLVGKKSYPFKKYLFVLMIVIGVILFMYKEKAGSAQSDGSLGLGELLIILSLTMDGLTGAVQERMKAEAQPTAQQMMRGMNAWSCIFLGAALILTKELFNFINFVSRHPVVITNISLLALAGALGQLFIFLTVTEFGPLPCSVITTTRKFFTVLGSVVLFGNKLSPRQWIGAVIVFSGLFLDAYFSKSAPKKK</sequence>
<dbReference type="OrthoDB" id="78344at2759"/>
<dbReference type="PANTHER" id="PTHR10778">
    <property type="entry name" value="SOLUTE CARRIER FAMILY 35 MEMBER B"/>
    <property type="match status" value="1"/>
</dbReference>
<feature type="transmembrane region" description="Helical" evidence="8">
    <location>
        <begin position="298"/>
        <end position="315"/>
    </location>
</feature>
<dbReference type="SUPFAM" id="SSF103481">
    <property type="entry name" value="Multidrug resistance efflux transporter EmrE"/>
    <property type="match status" value="2"/>
</dbReference>
<evidence type="ECO:0000256" key="2">
    <source>
        <dbReference type="ARBA" id="ARBA00010694"/>
    </source>
</evidence>
<reference evidence="9" key="1">
    <citation type="submission" date="2019-08" db="EMBL/GenBank/DDBJ databases">
        <title>The genome of the North American firefly Photinus pyralis.</title>
        <authorList>
            <consortium name="Photinus pyralis genome working group"/>
            <person name="Fallon T.R."/>
            <person name="Sander Lower S.E."/>
            <person name="Weng J.-K."/>
        </authorList>
    </citation>
    <scope>NUCLEOTIDE SEQUENCE</scope>
    <source>
        <strain evidence="9">TRF0915ILg1</strain>
        <tissue evidence="9">Whole body</tissue>
    </source>
</reference>
<keyword evidence="7 8" id="KW-0472">Membrane</keyword>
<evidence type="ECO:0000313" key="10">
    <source>
        <dbReference type="Proteomes" id="UP000801492"/>
    </source>
</evidence>
<evidence type="ECO:0000256" key="5">
    <source>
        <dbReference type="ARBA" id="ARBA00022824"/>
    </source>
</evidence>
<feature type="transmembrane region" description="Helical" evidence="8">
    <location>
        <begin position="143"/>
        <end position="159"/>
    </location>
</feature>
<dbReference type="InterPro" id="IPR037185">
    <property type="entry name" value="EmrE-like"/>
</dbReference>
<keyword evidence="10" id="KW-1185">Reference proteome</keyword>
<feature type="transmembrane region" description="Helical" evidence="8">
    <location>
        <begin position="241"/>
        <end position="261"/>
    </location>
</feature>
<evidence type="ECO:0000313" key="9">
    <source>
        <dbReference type="EMBL" id="KAF2881651.1"/>
    </source>
</evidence>
<feature type="transmembrane region" description="Helical" evidence="8">
    <location>
        <begin position="90"/>
        <end position="112"/>
    </location>
</feature>
<accession>A0A8K0CAB7</accession>
<name>A0A8K0CAB7_IGNLU</name>
<protein>
    <recommendedName>
        <fullName evidence="11">Solute carrier family 35 member B1</fullName>
    </recommendedName>
</protein>
<keyword evidence="5" id="KW-0256">Endoplasmic reticulum</keyword>
<dbReference type="InterPro" id="IPR013657">
    <property type="entry name" value="SCL35B1-4/HUT1"/>
</dbReference>
<comment type="caution">
    <text evidence="9">The sequence shown here is derived from an EMBL/GenBank/DDBJ whole genome shotgun (WGS) entry which is preliminary data.</text>
</comment>
<feature type="transmembrane region" description="Helical" evidence="8">
    <location>
        <begin position="171"/>
        <end position="191"/>
    </location>
</feature>
<dbReference type="GO" id="GO:0005460">
    <property type="term" value="F:UDP-glucose transmembrane transporter activity"/>
    <property type="evidence" value="ECO:0007669"/>
    <property type="project" value="TreeGrafter"/>
</dbReference>
<evidence type="ECO:0000256" key="7">
    <source>
        <dbReference type="ARBA" id="ARBA00023136"/>
    </source>
</evidence>
<organism evidence="9 10">
    <name type="scientific">Ignelater luminosus</name>
    <name type="common">Cucubano</name>
    <name type="synonym">Pyrophorus luminosus</name>
    <dbReference type="NCBI Taxonomy" id="2038154"/>
    <lineage>
        <taxon>Eukaryota</taxon>
        <taxon>Metazoa</taxon>
        <taxon>Ecdysozoa</taxon>
        <taxon>Arthropoda</taxon>
        <taxon>Hexapoda</taxon>
        <taxon>Insecta</taxon>
        <taxon>Pterygota</taxon>
        <taxon>Neoptera</taxon>
        <taxon>Endopterygota</taxon>
        <taxon>Coleoptera</taxon>
        <taxon>Polyphaga</taxon>
        <taxon>Elateriformia</taxon>
        <taxon>Elateroidea</taxon>
        <taxon>Elateridae</taxon>
        <taxon>Agrypninae</taxon>
        <taxon>Pyrophorini</taxon>
        <taxon>Ignelater</taxon>
    </lineage>
</organism>